<evidence type="ECO:0000313" key="2">
    <source>
        <dbReference type="EMBL" id="GAD84073.1"/>
    </source>
</evidence>
<evidence type="ECO:0000313" key="3">
    <source>
        <dbReference type="Proteomes" id="UP000017048"/>
    </source>
</evidence>
<feature type="signal peptide" evidence="1">
    <location>
        <begin position="1"/>
        <end position="24"/>
    </location>
</feature>
<dbReference type="Proteomes" id="UP000017048">
    <property type="component" value="Unassembled WGS sequence"/>
</dbReference>
<organism evidence="2 3">
    <name type="scientific">Nocardia asteroides NBRC 15531</name>
    <dbReference type="NCBI Taxonomy" id="1110697"/>
    <lineage>
        <taxon>Bacteria</taxon>
        <taxon>Bacillati</taxon>
        <taxon>Actinomycetota</taxon>
        <taxon>Actinomycetes</taxon>
        <taxon>Mycobacteriales</taxon>
        <taxon>Nocardiaceae</taxon>
        <taxon>Nocardia</taxon>
    </lineage>
</organism>
<comment type="caution">
    <text evidence="2">The sequence shown here is derived from an EMBL/GenBank/DDBJ whole genome shotgun (WGS) entry which is preliminary data.</text>
</comment>
<dbReference type="AlphaFoldDB" id="U5EC90"/>
<dbReference type="EMBL" id="BAFO02000021">
    <property type="protein sequence ID" value="GAD84073.1"/>
    <property type="molecule type" value="Genomic_DNA"/>
</dbReference>
<dbReference type="GeneID" id="91518443"/>
<keyword evidence="3" id="KW-1185">Reference proteome</keyword>
<dbReference type="RefSeq" id="WP_019047860.1">
    <property type="nucleotide sequence ID" value="NZ_BAFO02000021.1"/>
</dbReference>
<gene>
    <name evidence="2" type="ORF">NCAST_21_00220</name>
</gene>
<proteinExistence type="predicted"/>
<reference evidence="2 3" key="1">
    <citation type="journal article" date="2014" name="BMC Genomics">
        <title>Genome based analysis of type-I polyketide synthase and nonribosomal peptide synthetase gene clusters in seven strains of five representative Nocardia species.</title>
        <authorList>
            <person name="Komaki H."/>
            <person name="Ichikawa N."/>
            <person name="Hosoyama A."/>
            <person name="Takahashi-Nakaguchi A."/>
            <person name="Matsuzawa T."/>
            <person name="Suzuki K."/>
            <person name="Fujita N."/>
            <person name="Gonoi T."/>
        </authorList>
    </citation>
    <scope>NUCLEOTIDE SEQUENCE [LARGE SCALE GENOMIC DNA]</scope>
    <source>
        <strain evidence="2 3">NBRC 15531</strain>
    </source>
</reference>
<keyword evidence="1" id="KW-0732">Signal</keyword>
<sequence>MRPTMTGLLVCALVLPGVSAVAHAEPTPLPLVSVTSIPDGWSQRTDLRPVLQVFADGTAVHSPDAVSKDRKPETAAKKIVGTVPDDVLEAARAEITALQEVDFGIPAGEGKGTTIIDLMPEDFEGETHLVVYSPEVSDGLNPEQQAARKRFTDLYKKLVDAFKEKR</sequence>
<protein>
    <submittedName>
        <fullName evidence="2">Uncharacterized protein</fullName>
    </submittedName>
</protein>
<accession>U5EC90</accession>
<dbReference type="OrthoDB" id="4559201at2"/>
<dbReference type="eggNOG" id="ENOG5031EE9">
    <property type="taxonomic scope" value="Bacteria"/>
</dbReference>
<dbReference type="STRING" id="1824.SAMN05444423_108224"/>
<evidence type="ECO:0000256" key="1">
    <source>
        <dbReference type="SAM" id="SignalP"/>
    </source>
</evidence>
<feature type="chain" id="PRO_5004659608" evidence="1">
    <location>
        <begin position="25"/>
        <end position="166"/>
    </location>
</feature>
<name>U5EC90_NOCAS</name>